<feature type="domain" description="Glycosyltransferase subfamily 4-like N-terminal" evidence="12">
    <location>
        <begin position="140"/>
        <end position="323"/>
    </location>
</feature>
<organism evidence="13 15">
    <name type="scientific">Aphanomyces astaci</name>
    <name type="common">Crayfish plague agent</name>
    <dbReference type="NCBI Taxonomy" id="112090"/>
    <lineage>
        <taxon>Eukaryota</taxon>
        <taxon>Sar</taxon>
        <taxon>Stramenopiles</taxon>
        <taxon>Oomycota</taxon>
        <taxon>Saprolegniomycetes</taxon>
        <taxon>Saprolegniales</taxon>
        <taxon>Verrucalvaceae</taxon>
        <taxon>Aphanomyces</taxon>
    </lineage>
</organism>
<evidence type="ECO:0000256" key="8">
    <source>
        <dbReference type="ARBA" id="ARBA00045103"/>
    </source>
</evidence>
<dbReference type="EMBL" id="QUTF01007631">
    <property type="protein sequence ID" value="RHZ39437.1"/>
    <property type="molecule type" value="Genomic_DNA"/>
</dbReference>
<protein>
    <recommendedName>
        <fullName evidence="10">Alpha-1,3/1,6-mannosyltransferase ALG2</fullName>
        <ecNumber evidence="10">2.4.1.132</ecNumber>
        <ecNumber evidence="10">2.4.1.257</ecNumber>
    </recommendedName>
    <alternativeName>
        <fullName evidence="10">GDP-Man:Man(1)GlcNAc(2)-PP-Dol alpha-1,3-mannosyltransferase</fullName>
    </alternativeName>
</protein>
<evidence type="ECO:0000256" key="2">
    <source>
        <dbReference type="ARBA" id="ARBA00022676"/>
    </source>
</evidence>
<dbReference type="Proteomes" id="UP000266643">
    <property type="component" value="Unassembled WGS sequence"/>
</dbReference>
<sequence length="556" mass="61161">MSRKDRDRCAQACNVAPSDVVFAPRYKDGHPTASLPGSLAIVDSCTWLEFEGDRSSKFRSVKSTAHFTKLICNAQEEPRSLAMGCWSCEACGVVGLAAVVAPLLWLILGFVYGSIRSISPKTPVQGRKVKVTFLHPDLGIGGAENLIVNCAVALQNKGYEVHIFTSHHDPNHCFRETRGDGPLAKCVVVHGDFLPRTVFGRLYALCAFVRMVYITLYLFLTQWNTDVFFLDQVSLPIPLLRAYFNRPVYFYGHYPDKLLCIDRSSILKQVYRWPLDTLEEATTRAADTMVVNSKYTASVFEAAFPSLHARHHLSILYPPVDISTFERPATLPLPPPSTTSNDNQALLLRALSFPALFVSLNRFERKKNIALAVHALAWLQTQVSDTVFATVHLVLAGGYDPLNAENVAHFDELAELVAAKQLTNHVTFLRSIPDATKLALLWHARAILYTPSFEHFGIVPVEAMASGTPVVAVNTGGPLESIAHDVTGFLCDAEPPAFGHAMQVLATDAATATSMGQAGVRRATDRFSMTVFADTLDQHMQRLVVMPPPIGPTKTD</sequence>
<comment type="subcellular location">
    <subcellularLocation>
        <location evidence="10">Endoplasmic reticulum membrane</location>
        <topology evidence="10">Single-pass membrane protein</topology>
    </subcellularLocation>
</comment>
<comment type="similarity">
    <text evidence="10">Belongs to the glycosyltransferase group 1 family.</text>
</comment>
<dbReference type="VEuPathDB" id="FungiDB:H257_01816"/>
<dbReference type="Pfam" id="PF13439">
    <property type="entry name" value="Glyco_transf_4"/>
    <property type="match status" value="1"/>
</dbReference>
<evidence type="ECO:0000313" key="15">
    <source>
        <dbReference type="Proteomes" id="UP000266643"/>
    </source>
</evidence>
<dbReference type="SUPFAM" id="SSF53756">
    <property type="entry name" value="UDP-Glycosyltransferase/glycogen phosphorylase"/>
    <property type="match status" value="1"/>
</dbReference>
<comment type="catalytic activity">
    <reaction evidence="8 10">
        <text>a beta-D-Man-(1-&gt;4)-beta-D-GlcNAc-(1-&gt;4)-alpha-D-GlcNAc-diphospho-di-trans,poly-cis-dolichol + GDP-alpha-D-mannose = an alpha-D-Man-(1-&gt;3)-beta-D-Man-(1-&gt;4)-beta-D-GlcNAc-(1-&gt;4)-alpha-D-GlcNAc-diphospho-di-trans,poly-cis-dolichol + GDP + H(+)</text>
        <dbReference type="Rhea" id="RHEA:29515"/>
        <dbReference type="Rhea" id="RHEA-COMP:19511"/>
        <dbReference type="Rhea" id="RHEA-COMP:19513"/>
        <dbReference type="ChEBI" id="CHEBI:15378"/>
        <dbReference type="ChEBI" id="CHEBI:57527"/>
        <dbReference type="ChEBI" id="CHEBI:58189"/>
        <dbReference type="ChEBI" id="CHEBI:58472"/>
        <dbReference type="ChEBI" id="CHEBI:132510"/>
        <dbReference type="EC" id="2.4.1.132"/>
    </reaction>
    <physiologicalReaction direction="left-to-right" evidence="8 10">
        <dbReference type="Rhea" id="RHEA:29516"/>
    </physiologicalReaction>
</comment>
<proteinExistence type="inferred from homology"/>
<evidence type="ECO:0000313" key="14">
    <source>
        <dbReference type="EMBL" id="RHZ39437.1"/>
    </source>
</evidence>
<keyword evidence="2 10" id="KW-0328">Glycosyltransferase</keyword>
<evidence type="ECO:0000256" key="10">
    <source>
        <dbReference type="RuleBase" id="RU367136"/>
    </source>
</evidence>
<dbReference type="UniPathway" id="UPA00378"/>
<accession>A0A397DQH1</accession>
<evidence type="ECO:0000256" key="9">
    <source>
        <dbReference type="ARBA" id="ARBA00045104"/>
    </source>
</evidence>
<keyword evidence="3 10" id="KW-0808">Transferase</keyword>
<dbReference type="CDD" id="cd03805">
    <property type="entry name" value="GT4_ALG2-like"/>
    <property type="match status" value="1"/>
</dbReference>
<evidence type="ECO:0000256" key="5">
    <source>
        <dbReference type="ARBA" id="ARBA00022824"/>
    </source>
</evidence>
<dbReference type="InterPro" id="IPR027054">
    <property type="entry name" value="ALG2"/>
</dbReference>
<evidence type="ECO:0000256" key="6">
    <source>
        <dbReference type="ARBA" id="ARBA00022989"/>
    </source>
</evidence>
<dbReference type="PANTHER" id="PTHR45918">
    <property type="entry name" value="ALPHA-1,3/1,6-MANNOSYLTRANSFERASE ALG2"/>
    <property type="match status" value="1"/>
</dbReference>
<keyword evidence="6 10" id="KW-1133">Transmembrane helix</keyword>
<evidence type="ECO:0000259" key="11">
    <source>
        <dbReference type="Pfam" id="PF00534"/>
    </source>
</evidence>
<keyword evidence="7 10" id="KW-0472">Membrane</keyword>
<dbReference type="EC" id="2.4.1.132" evidence="10"/>
<evidence type="ECO:0000313" key="16">
    <source>
        <dbReference type="Proteomes" id="UP000286510"/>
    </source>
</evidence>
<evidence type="ECO:0000256" key="7">
    <source>
        <dbReference type="ARBA" id="ARBA00023136"/>
    </source>
</evidence>
<dbReference type="PANTHER" id="PTHR45918:SF1">
    <property type="entry name" value="ALPHA-1,3_1,6-MANNOSYLTRANSFERASE ALG2"/>
    <property type="match status" value="1"/>
</dbReference>
<evidence type="ECO:0000259" key="12">
    <source>
        <dbReference type="Pfam" id="PF13439"/>
    </source>
</evidence>
<reference evidence="15 16" key="1">
    <citation type="submission" date="2018-08" db="EMBL/GenBank/DDBJ databases">
        <title>Aphanomyces genome sequencing and annotation.</title>
        <authorList>
            <person name="Minardi D."/>
            <person name="Oidtmann B."/>
            <person name="Van Der Giezen M."/>
            <person name="Studholme D.J."/>
        </authorList>
    </citation>
    <scope>NUCLEOTIDE SEQUENCE [LARGE SCALE GENOMIC DNA]</scope>
    <source>
        <strain evidence="13 15">D2</strain>
        <strain evidence="14 16">FDL457</strain>
    </source>
</reference>
<keyword evidence="4 10" id="KW-0812">Transmembrane</keyword>
<evidence type="ECO:0000256" key="4">
    <source>
        <dbReference type="ARBA" id="ARBA00022692"/>
    </source>
</evidence>
<comment type="pathway">
    <text evidence="1 10">Protein modification; protein glycosylation.</text>
</comment>
<dbReference type="InterPro" id="IPR028098">
    <property type="entry name" value="Glyco_trans_4-like_N"/>
</dbReference>
<keyword evidence="5" id="KW-0256">Endoplasmic reticulum</keyword>
<evidence type="ECO:0000256" key="3">
    <source>
        <dbReference type="ARBA" id="ARBA00022679"/>
    </source>
</evidence>
<dbReference type="GO" id="GO:0005789">
    <property type="term" value="C:endoplasmic reticulum membrane"/>
    <property type="evidence" value="ECO:0007669"/>
    <property type="project" value="UniProtKB-SubCell"/>
</dbReference>
<comment type="function">
    <text evidence="10">Mannosylates Man(2)GlcNAc(2)-dolichol diphosphate and Man(1)GlcNAc(2)-dolichol diphosphate to form Man(3)GlcNAc(2)-dolichol diphosphate.</text>
</comment>
<evidence type="ECO:0000256" key="1">
    <source>
        <dbReference type="ARBA" id="ARBA00004922"/>
    </source>
</evidence>
<dbReference type="Gene3D" id="3.40.50.2000">
    <property type="entry name" value="Glycogen Phosphorylase B"/>
    <property type="match status" value="2"/>
</dbReference>
<dbReference type="AlphaFoldDB" id="A0A397DQH1"/>
<dbReference type="Pfam" id="PF00534">
    <property type="entry name" value="Glycos_transf_1"/>
    <property type="match status" value="1"/>
</dbReference>
<dbReference type="EMBL" id="QUTD01004166">
    <property type="protein sequence ID" value="RHY69419.1"/>
    <property type="molecule type" value="Genomic_DNA"/>
</dbReference>
<comment type="catalytic activity">
    <reaction evidence="9 10">
        <text>an alpha-D-Man-(1-&gt;3)-beta-D-Man-(1-&gt;4)-beta-D-GlcNAc-(1-&gt;4)-alpha-D-GlcNAc-diphospho-di-trans,poly-cis-dolichol + GDP-alpha-D-mannose = an alpha-D-Man-(1-&gt;3)-[alpha-D-Man-(1-&gt;6)]-beta-D-Man-(1-&gt;4)-beta-D-GlcNAc-(1-&gt;4)-alpha-D-GlcNAc-diphospho-di-trans,poly-cis-dolichol + GDP + H(+)</text>
        <dbReference type="Rhea" id="RHEA:29519"/>
        <dbReference type="Rhea" id="RHEA-COMP:19513"/>
        <dbReference type="Rhea" id="RHEA-COMP:19515"/>
        <dbReference type="ChEBI" id="CHEBI:15378"/>
        <dbReference type="ChEBI" id="CHEBI:57527"/>
        <dbReference type="ChEBI" id="CHEBI:58189"/>
        <dbReference type="ChEBI" id="CHEBI:132510"/>
        <dbReference type="ChEBI" id="CHEBI:132511"/>
        <dbReference type="EC" id="2.4.1.257"/>
    </reaction>
    <physiologicalReaction direction="left-to-right" evidence="9 10">
        <dbReference type="Rhea" id="RHEA:29520"/>
    </physiologicalReaction>
</comment>
<dbReference type="GO" id="GO:0102704">
    <property type="term" value="F:GDP-Man:Man(2)GlcNAc(2)-PP-Dol alpha-1,6-mannosyltransferase activity"/>
    <property type="evidence" value="ECO:0007669"/>
    <property type="project" value="UniProtKB-UniRule"/>
</dbReference>
<name>A0A397DQH1_APHAT</name>
<dbReference type="EC" id="2.4.1.257" evidence="10"/>
<gene>
    <name evidence="14" type="ORF">DYB26_005385</name>
    <name evidence="13" type="ORF">DYB30_005007</name>
</gene>
<feature type="transmembrane region" description="Helical" evidence="10">
    <location>
        <begin position="202"/>
        <end position="220"/>
    </location>
</feature>
<comment type="caution">
    <text evidence="13">The sequence shown here is derived from an EMBL/GenBank/DDBJ whole genome shotgun (WGS) entry which is preliminary data.</text>
</comment>
<dbReference type="Proteomes" id="UP000286510">
    <property type="component" value="Unassembled WGS sequence"/>
</dbReference>
<evidence type="ECO:0000313" key="13">
    <source>
        <dbReference type="EMBL" id="RHY69419.1"/>
    </source>
</evidence>
<feature type="transmembrane region" description="Helical" evidence="10">
    <location>
        <begin position="93"/>
        <end position="112"/>
    </location>
</feature>
<dbReference type="GO" id="GO:0004378">
    <property type="term" value="F:GDP-Man:Man(1)GlcNAc(2)-PP-Dol alpha-1,3-mannosyltransferase activity"/>
    <property type="evidence" value="ECO:0007669"/>
    <property type="project" value="UniProtKB-UniRule"/>
</dbReference>
<feature type="domain" description="Glycosyl transferase family 1" evidence="11">
    <location>
        <begin position="355"/>
        <end position="519"/>
    </location>
</feature>
<dbReference type="InterPro" id="IPR001296">
    <property type="entry name" value="Glyco_trans_1"/>
</dbReference>